<dbReference type="SUPFAM" id="SSF53067">
    <property type="entry name" value="Actin-like ATPase domain"/>
    <property type="match status" value="1"/>
</dbReference>
<name>A0A239PX65_9PROT</name>
<dbReference type="CDD" id="cd24066">
    <property type="entry name" value="ASKHA_NBD_ROK_EcFRK-like"/>
    <property type="match status" value="1"/>
</dbReference>
<proteinExistence type="predicted"/>
<dbReference type="PANTHER" id="PTHR18964">
    <property type="entry name" value="ROK (REPRESSOR, ORF, KINASE) FAMILY"/>
    <property type="match status" value="1"/>
</dbReference>
<dbReference type="PANTHER" id="PTHR18964:SF174">
    <property type="entry name" value="D-ALLOSE KINASE-RELATED"/>
    <property type="match status" value="1"/>
</dbReference>
<dbReference type="Proteomes" id="UP000198346">
    <property type="component" value="Unassembled WGS sequence"/>
</dbReference>
<accession>A0A239PX65</accession>
<organism evidence="1 2">
    <name type="scientific">Amphiplicatus metriothermophilus</name>
    <dbReference type="NCBI Taxonomy" id="1519374"/>
    <lineage>
        <taxon>Bacteria</taxon>
        <taxon>Pseudomonadati</taxon>
        <taxon>Pseudomonadota</taxon>
        <taxon>Alphaproteobacteria</taxon>
        <taxon>Parvularculales</taxon>
        <taxon>Parvularculaceae</taxon>
        <taxon>Amphiplicatus</taxon>
    </lineage>
</organism>
<gene>
    <name evidence="1" type="ORF">SAMN06297382_2475</name>
</gene>
<dbReference type="RefSeq" id="WP_089412908.1">
    <property type="nucleotide sequence ID" value="NZ_FZQA01000006.1"/>
</dbReference>
<keyword evidence="2" id="KW-1185">Reference proteome</keyword>
<dbReference type="Gene3D" id="3.30.420.40">
    <property type="match status" value="2"/>
</dbReference>
<keyword evidence="1" id="KW-0418">Kinase</keyword>
<dbReference type="InterPro" id="IPR049874">
    <property type="entry name" value="ROK_cs"/>
</dbReference>
<reference evidence="1 2" key="1">
    <citation type="submission" date="2017-07" db="EMBL/GenBank/DDBJ databases">
        <authorList>
            <person name="Sun Z.S."/>
            <person name="Albrecht U."/>
            <person name="Echele G."/>
            <person name="Lee C.C."/>
        </authorList>
    </citation>
    <scope>NUCLEOTIDE SEQUENCE [LARGE SCALE GENOMIC DNA]</scope>
    <source>
        <strain evidence="1 2">CGMCC 1.12710</strain>
    </source>
</reference>
<sequence length="314" mass="33472">MQIGVDFGGTKIEVAALDADGRFLAREREPNPGDYEEAIAAIRRLVARIERETGRTGLIGVGAPGSISLRSKTMRNANAVWLNGRRFREDLSAALGREIRLANDANCLALSEATDGATMGAKVAFAVILGTGCGGGLTVDGRLIEGANHIAGEWGHMPLPWPGEDELPGSTCWCGKQGCLETWISGVGFARDYESATGRALKAEEIVAAARSGDDAAAAALDRYIDRLGRALAVLCNILDPDVIVFGGGMSNVEEIYERTPEAIARYVFSDALRTRLVPAKWGDSSGVRGAARLWPAPRPVEAAARRPAAQEWR</sequence>
<evidence type="ECO:0000313" key="2">
    <source>
        <dbReference type="Proteomes" id="UP000198346"/>
    </source>
</evidence>
<dbReference type="InterPro" id="IPR000600">
    <property type="entry name" value="ROK"/>
</dbReference>
<dbReference type="GO" id="GO:0004396">
    <property type="term" value="F:hexokinase activity"/>
    <property type="evidence" value="ECO:0007669"/>
    <property type="project" value="TreeGrafter"/>
</dbReference>
<protein>
    <submittedName>
        <fullName evidence="1">N-acetylglucosamine kinase</fullName>
    </submittedName>
</protein>
<dbReference type="PROSITE" id="PS01125">
    <property type="entry name" value="ROK"/>
    <property type="match status" value="1"/>
</dbReference>
<dbReference type="Pfam" id="PF00480">
    <property type="entry name" value="ROK"/>
    <property type="match status" value="1"/>
</dbReference>
<evidence type="ECO:0000313" key="1">
    <source>
        <dbReference type="EMBL" id="SNT74884.1"/>
    </source>
</evidence>
<dbReference type="EMBL" id="FZQA01000006">
    <property type="protein sequence ID" value="SNT74884.1"/>
    <property type="molecule type" value="Genomic_DNA"/>
</dbReference>
<dbReference type="InterPro" id="IPR043129">
    <property type="entry name" value="ATPase_NBD"/>
</dbReference>
<dbReference type="AlphaFoldDB" id="A0A239PX65"/>
<keyword evidence="1" id="KW-0808">Transferase</keyword>
<dbReference type="OrthoDB" id="9810372at2"/>